<feature type="region of interest" description="Disordered" evidence="1">
    <location>
        <begin position="1"/>
        <end position="44"/>
    </location>
</feature>
<feature type="non-terminal residue" evidence="2">
    <location>
        <position position="1"/>
    </location>
</feature>
<dbReference type="Proteomes" id="UP000806528">
    <property type="component" value="Unassembled WGS sequence"/>
</dbReference>
<evidence type="ECO:0000313" key="2">
    <source>
        <dbReference type="EMBL" id="MBE3002133.1"/>
    </source>
</evidence>
<evidence type="ECO:0000313" key="3">
    <source>
        <dbReference type="Proteomes" id="UP000806528"/>
    </source>
</evidence>
<organism evidence="2 3">
    <name type="scientific">Nocardiopsis coralli</name>
    <dbReference type="NCBI Taxonomy" id="2772213"/>
    <lineage>
        <taxon>Bacteria</taxon>
        <taxon>Bacillati</taxon>
        <taxon>Actinomycetota</taxon>
        <taxon>Actinomycetes</taxon>
        <taxon>Streptosporangiales</taxon>
        <taxon>Nocardiopsidaceae</taxon>
        <taxon>Nocardiopsis</taxon>
    </lineage>
</organism>
<comment type="caution">
    <text evidence="2">The sequence shown here is derived from an EMBL/GenBank/DDBJ whole genome shotgun (WGS) entry which is preliminary data.</text>
</comment>
<accession>A0ABR9PE88</accession>
<dbReference type="EMBL" id="JADBGI010000034">
    <property type="protein sequence ID" value="MBE3002133.1"/>
    <property type="molecule type" value="Genomic_DNA"/>
</dbReference>
<reference evidence="2 3" key="1">
    <citation type="submission" date="2020-09" db="EMBL/GenBank/DDBJ databases">
        <title>Diversity and distribution of actinomycetes associated with coral in the coast of Hainan.</title>
        <authorList>
            <person name="Li F."/>
        </authorList>
    </citation>
    <scope>NUCLEOTIDE SEQUENCE [LARGE SCALE GENOMIC DNA]</scope>
    <source>
        <strain evidence="2 3">HNM0947</strain>
    </source>
</reference>
<proteinExistence type="predicted"/>
<gene>
    <name evidence="2" type="ORF">IDM40_26035</name>
</gene>
<name>A0ABR9PE88_9ACTN</name>
<feature type="compositionally biased region" description="Gly residues" evidence="1">
    <location>
        <begin position="15"/>
        <end position="28"/>
    </location>
</feature>
<protein>
    <submittedName>
        <fullName evidence="2">Uncharacterized protein</fullName>
    </submittedName>
</protein>
<sequence length="44" mass="4291">AKYRHSRTENTPTNGTGGTGGGANGGSGAEVTDPDKDNDNVGTG</sequence>
<evidence type="ECO:0000256" key="1">
    <source>
        <dbReference type="SAM" id="MobiDB-lite"/>
    </source>
</evidence>
<feature type="compositionally biased region" description="Basic and acidic residues" evidence="1">
    <location>
        <begin position="33"/>
        <end position="44"/>
    </location>
</feature>
<keyword evidence="3" id="KW-1185">Reference proteome</keyword>